<reference evidence="1" key="1">
    <citation type="submission" date="2021-09" db="EMBL/GenBank/DDBJ databases">
        <authorList>
            <consortium name="AG Swart"/>
            <person name="Singh M."/>
            <person name="Singh A."/>
            <person name="Seah K."/>
            <person name="Emmerich C."/>
        </authorList>
    </citation>
    <scope>NUCLEOTIDE SEQUENCE</scope>
    <source>
        <strain evidence="1">ATCC30299</strain>
    </source>
</reference>
<dbReference type="Proteomes" id="UP001162131">
    <property type="component" value="Unassembled WGS sequence"/>
</dbReference>
<proteinExistence type="predicted"/>
<organism evidence="1 2">
    <name type="scientific">Blepharisma stoltei</name>
    <dbReference type="NCBI Taxonomy" id="1481888"/>
    <lineage>
        <taxon>Eukaryota</taxon>
        <taxon>Sar</taxon>
        <taxon>Alveolata</taxon>
        <taxon>Ciliophora</taxon>
        <taxon>Postciliodesmatophora</taxon>
        <taxon>Heterotrichea</taxon>
        <taxon>Heterotrichida</taxon>
        <taxon>Blepharismidae</taxon>
        <taxon>Blepharisma</taxon>
    </lineage>
</organism>
<dbReference type="AlphaFoldDB" id="A0AAU9JJT4"/>
<evidence type="ECO:0000313" key="1">
    <source>
        <dbReference type="EMBL" id="CAG9325332.1"/>
    </source>
</evidence>
<evidence type="ECO:0000313" key="2">
    <source>
        <dbReference type="Proteomes" id="UP001162131"/>
    </source>
</evidence>
<name>A0AAU9JJT4_9CILI</name>
<gene>
    <name evidence="1" type="ORF">BSTOLATCC_MIC38594</name>
</gene>
<comment type="caution">
    <text evidence="1">The sequence shown here is derived from an EMBL/GenBank/DDBJ whole genome shotgun (WGS) entry which is preliminary data.</text>
</comment>
<accession>A0AAU9JJT4</accession>
<keyword evidence="2" id="KW-1185">Reference proteome</keyword>
<protein>
    <submittedName>
        <fullName evidence="1">Uncharacterized protein</fullName>
    </submittedName>
</protein>
<dbReference type="EMBL" id="CAJZBQ010000038">
    <property type="protein sequence ID" value="CAG9325332.1"/>
    <property type="molecule type" value="Genomic_DNA"/>
</dbReference>
<sequence>MGCCSSRAMNKLEISKMIHSYIIETRLDAHNCSSIKRLDVQILEETIDAQTYESLAKGWDIKAPFELFSKGNKIFKKDLKIAFLLFSRDSFEKKAQLFKELTKSDKREIIHLLEIRNELLYMRIPTQLAKQSKISDEDKNEYVESKRLVSGKEASHALQSCLHSSEEESKRLDFISI</sequence>